<dbReference type="PANTHER" id="PTHR47354:SF1">
    <property type="entry name" value="CARNITINE MONOOXYGENASE REDUCTASE SUBUNIT"/>
    <property type="match status" value="1"/>
</dbReference>
<evidence type="ECO:0000256" key="3">
    <source>
        <dbReference type="ARBA" id="ARBA00022723"/>
    </source>
</evidence>
<dbReference type="SUPFAM" id="SSF63380">
    <property type="entry name" value="Riboflavin synthase domain-like"/>
    <property type="match status" value="1"/>
</dbReference>
<feature type="domain" description="2Fe-2S ferredoxin-type" evidence="7">
    <location>
        <begin position="226"/>
        <end position="309"/>
    </location>
</feature>
<dbReference type="Gene3D" id="3.40.50.80">
    <property type="entry name" value="Nucleotide-binding domain of ferredoxin-NADP reductase (FNR) module"/>
    <property type="match status" value="1"/>
</dbReference>
<dbReference type="PROSITE" id="PS51384">
    <property type="entry name" value="FAD_FR"/>
    <property type="match status" value="1"/>
</dbReference>
<dbReference type="InterPro" id="IPR017927">
    <property type="entry name" value="FAD-bd_FR_type"/>
</dbReference>
<evidence type="ECO:0000256" key="2">
    <source>
        <dbReference type="ARBA" id="ARBA00022714"/>
    </source>
</evidence>
<dbReference type="GO" id="GO:0046872">
    <property type="term" value="F:metal ion binding"/>
    <property type="evidence" value="ECO:0007669"/>
    <property type="project" value="UniProtKB-KW"/>
</dbReference>
<protein>
    <submittedName>
        <fullName evidence="9">Ferredoxin</fullName>
    </submittedName>
</protein>
<keyword evidence="2" id="KW-0001">2Fe-2S</keyword>
<dbReference type="PANTHER" id="PTHR47354">
    <property type="entry name" value="NADH OXIDOREDUCTASE HCR"/>
    <property type="match status" value="1"/>
</dbReference>
<dbReference type="InterPro" id="IPR001433">
    <property type="entry name" value="OxRdtase_FAD/NAD-bd"/>
</dbReference>
<dbReference type="SUPFAM" id="SSF52343">
    <property type="entry name" value="Ferredoxin reductase-like, C-terminal NADP-linked domain"/>
    <property type="match status" value="1"/>
</dbReference>
<evidence type="ECO:0000256" key="4">
    <source>
        <dbReference type="ARBA" id="ARBA00023002"/>
    </source>
</evidence>
<dbReference type="CDD" id="cd00207">
    <property type="entry name" value="fer2"/>
    <property type="match status" value="1"/>
</dbReference>
<dbReference type="GO" id="GO:0051537">
    <property type="term" value="F:2 iron, 2 sulfur cluster binding"/>
    <property type="evidence" value="ECO:0007669"/>
    <property type="project" value="UniProtKB-KW"/>
</dbReference>
<proteinExistence type="predicted"/>
<dbReference type="AlphaFoldDB" id="A0A2A4Z6N1"/>
<evidence type="ECO:0000256" key="5">
    <source>
        <dbReference type="ARBA" id="ARBA00023004"/>
    </source>
</evidence>
<accession>A0A2A4Z6N1</accession>
<dbReference type="Pfam" id="PF00111">
    <property type="entry name" value="Fer2"/>
    <property type="match status" value="1"/>
</dbReference>
<dbReference type="InterPro" id="IPR050415">
    <property type="entry name" value="MRET"/>
</dbReference>
<feature type="domain" description="FAD-binding FR-type" evidence="8">
    <location>
        <begin position="1"/>
        <end position="100"/>
    </location>
</feature>
<dbReference type="PROSITE" id="PS00197">
    <property type="entry name" value="2FE2S_FER_1"/>
    <property type="match status" value="1"/>
</dbReference>
<keyword evidence="3" id="KW-0479">Metal-binding</keyword>
<dbReference type="InterPro" id="IPR039261">
    <property type="entry name" value="FNR_nucleotide-bd"/>
</dbReference>
<keyword evidence="1" id="KW-0285">Flavoprotein</keyword>
<dbReference type="InterPro" id="IPR001041">
    <property type="entry name" value="2Fe-2S_ferredoxin-type"/>
</dbReference>
<organism evidence="9">
    <name type="scientific">OCS116 cluster bacterium</name>
    <dbReference type="NCBI Taxonomy" id="2030921"/>
    <lineage>
        <taxon>Bacteria</taxon>
        <taxon>Pseudomonadati</taxon>
        <taxon>Pseudomonadota</taxon>
        <taxon>Alphaproteobacteria</taxon>
        <taxon>OCS116 cluster</taxon>
    </lineage>
</organism>
<name>A0A2A4Z6N1_9PROT</name>
<evidence type="ECO:0000313" key="9">
    <source>
        <dbReference type="EMBL" id="PCJ02622.1"/>
    </source>
</evidence>
<dbReference type="InterPro" id="IPR012675">
    <property type="entry name" value="Beta-grasp_dom_sf"/>
</dbReference>
<comment type="caution">
    <text evidence="9">The sequence shown here is derived from an EMBL/GenBank/DDBJ whole genome shotgun (WGS) entry which is preliminary data.</text>
</comment>
<gene>
    <name evidence="9" type="ORF">COB13_05185</name>
</gene>
<reference evidence="9" key="2">
    <citation type="journal article" date="2018" name="ISME J.">
        <title>A dynamic microbial community with high functional redundancy inhabits the cold, oxic subseafloor aquifer.</title>
        <authorList>
            <person name="Tully B.J."/>
            <person name="Wheat C.G."/>
            <person name="Glazer B.T."/>
            <person name="Huber J.A."/>
        </authorList>
    </citation>
    <scope>NUCLEOTIDE SEQUENCE</scope>
    <source>
        <strain evidence="9">NORP83</strain>
    </source>
</reference>
<evidence type="ECO:0000256" key="6">
    <source>
        <dbReference type="ARBA" id="ARBA00023014"/>
    </source>
</evidence>
<dbReference type="EMBL" id="NVUS01000004">
    <property type="protein sequence ID" value="PCJ02622.1"/>
    <property type="molecule type" value="Genomic_DNA"/>
</dbReference>
<dbReference type="CDD" id="cd06185">
    <property type="entry name" value="PDR_like"/>
    <property type="match status" value="1"/>
</dbReference>
<sequence>MHAEIIRKRMLTPSVCEFTFTVDDGNLPTFEPGSHITVETPSGAMRRYSLVNDGRNSPENYVIAIKSETTSRGGSLSMHEQTEEGTILRISPPENTFPLKEAADYLLIAGGIGITPIYSMARHLTDLGKSFRIIYCTKNVDDSPYLDELKNKFNAKLLVNHTLGVAENRFDFWDYFAKIKNMHVYCCGPEPLTEEIKAISGHWPEGRVNFEDFKPVEVTRADDVAFEVTLQKSNQTITIPADRSILEAIRDSGIDTISSCESGTCGSCKSRLIKGDVDHRDMVLMDDEKADQIMICVSRPATGDLTIDL</sequence>
<dbReference type="InterPro" id="IPR036010">
    <property type="entry name" value="2Fe-2S_ferredoxin-like_sf"/>
</dbReference>
<dbReference type="Gene3D" id="3.10.20.30">
    <property type="match status" value="1"/>
</dbReference>
<dbReference type="Gene3D" id="2.40.30.10">
    <property type="entry name" value="Translation factors"/>
    <property type="match status" value="1"/>
</dbReference>
<reference key="1">
    <citation type="submission" date="2017-08" db="EMBL/GenBank/DDBJ databases">
        <title>A dynamic microbial community with high functional redundancy inhabits the cold, oxic subseafloor aquifer.</title>
        <authorList>
            <person name="Tully B.J."/>
            <person name="Wheat C.G."/>
            <person name="Glazer B.T."/>
            <person name="Huber J.A."/>
        </authorList>
    </citation>
    <scope>NUCLEOTIDE SEQUENCE [LARGE SCALE GENOMIC DNA]</scope>
</reference>
<dbReference type="PRINTS" id="PR00409">
    <property type="entry name" value="PHDIOXRDTASE"/>
</dbReference>
<keyword evidence="5" id="KW-0408">Iron</keyword>
<dbReference type="GO" id="GO:0016491">
    <property type="term" value="F:oxidoreductase activity"/>
    <property type="evidence" value="ECO:0007669"/>
    <property type="project" value="UniProtKB-KW"/>
</dbReference>
<dbReference type="SUPFAM" id="SSF54292">
    <property type="entry name" value="2Fe-2S ferredoxin-like"/>
    <property type="match status" value="1"/>
</dbReference>
<keyword evidence="6" id="KW-0411">Iron-sulfur</keyword>
<keyword evidence="4" id="KW-0560">Oxidoreductase</keyword>
<dbReference type="Pfam" id="PF00175">
    <property type="entry name" value="NAD_binding_1"/>
    <property type="match status" value="1"/>
</dbReference>
<dbReference type="PROSITE" id="PS51085">
    <property type="entry name" value="2FE2S_FER_2"/>
    <property type="match status" value="1"/>
</dbReference>
<evidence type="ECO:0000259" key="8">
    <source>
        <dbReference type="PROSITE" id="PS51384"/>
    </source>
</evidence>
<evidence type="ECO:0000259" key="7">
    <source>
        <dbReference type="PROSITE" id="PS51085"/>
    </source>
</evidence>
<dbReference type="InterPro" id="IPR006058">
    <property type="entry name" value="2Fe2S_fd_BS"/>
</dbReference>
<dbReference type="InterPro" id="IPR017938">
    <property type="entry name" value="Riboflavin_synthase-like_b-brl"/>
</dbReference>
<evidence type="ECO:0000256" key="1">
    <source>
        <dbReference type="ARBA" id="ARBA00022630"/>
    </source>
</evidence>